<sequence length="816" mass="93759">MKRWVNDREKKVEEGNTEIEKKLFAKLLKKQKKKRGRQQRKSAPLKSAQSRLRYSKMFENGLCEIAQGYYSKSIQFSDVNYQIAQSEDQMNIFRAYCELLNSCDDHVHLSLTLLKKRIAMTEFEKQLFYEETGESQDQYRRELNGMLNQTIQEGKNNFIKRNYLTFSVQATDFDQAKHALNRMKQNLMESFSEIDSQCSEMNGIERLELLHELLKPDDFFYFKYTDLVYSRLSTKTAVTPTSFNFKNKNYFEIGTEYGQVIYLKDYPATVSDKLILELMEIAEELTLSIHIDPVAPEKANRLVQNKKAYMEGDKTTAERKATQKGYDPYTSVPYELTNSIAEAEALLDDLVKSGHKLFFVTILVYFRAKSKQKLEDIAEQVRHVGRKHRCGFNTLDYMQDEGLNSVLPLGKNWVEIKRTLTTESTAIFLPFSAQDLNHEDGKYYGMNETTKNVVKINRKKLNTPSGMILGSSGSGKGVAKKYEEITTLLKNPHDEIISIDPEDEDTVIGQAFDAQIIKIAPNTDTFINLLDISEDLRSEIDPIKLKSDFLLTACEALIGGQTGLSSAQRSIIDRVTRLTYFNHQQTPEKPIPTLSGEWFPLLKEQPEKEAQSLALDLELYIEGSLSIFSKSTNVALNKRFVIYNTKQLGNQLKTFGMMVVLEQVWNRVVRNRERGITTWIYIDEMQLMLNDPYCENYFFELWSRIRKWGAIATGITQNVETLLLSDKARRMLSNTEFLIMLKQAKSDLDELAVLFNLSSQQQKQLLNPIKGAGLIRAGNAIVPFSNTVDPTTKLYELMTTDPAERTKLRQGNPYGN</sequence>
<dbReference type="STRING" id="1987383.A5844_001954"/>
<dbReference type="EMBL" id="NGMO01000003">
    <property type="protein sequence ID" value="OTP10255.1"/>
    <property type="molecule type" value="Genomic_DNA"/>
</dbReference>
<dbReference type="InterPro" id="IPR027417">
    <property type="entry name" value="P-loop_NTPase"/>
</dbReference>
<dbReference type="PANTHER" id="PTHR30121">
    <property type="entry name" value="UNCHARACTERIZED PROTEIN YJGR-RELATED"/>
    <property type="match status" value="1"/>
</dbReference>
<dbReference type="PANTHER" id="PTHR30121:SF6">
    <property type="entry name" value="SLR6007 PROTEIN"/>
    <property type="match status" value="1"/>
</dbReference>
<reference evidence="1 2" key="1">
    <citation type="submission" date="2017-05" db="EMBL/GenBank/DDBJ databases">
        <title>The Genome Sequence of Enterococcus sp. 10A9_DIV0425.</title>
        <authorList>
            <consortium name="The Broad Institute Genomics Platform"/>
            <consortium name="The Broad Institute Genomic Center for Infectious Diseases"/>
            <person name="Earl A."/>
            <person name="Manson A."/>
            <person name="Schwartman J."/>
            <person name="Gilmore M."/>
            <person name="Abouelleil A."/>
            <person name="Cao P."/>
            <person name="Chapman S."/>
            <person name="Cusick C."/>
            <person name="Shea T."/>
            <person name="Young S."/>
            <person name="Neafsey D."/>
            <person name="Nusbaum C."/>
            <person name="Birren B."/>
        </authorList>
    </citation>
    <scope>NUCLEOTIDE SEQUENCE [LARGE SCALE GENOMIC DNA]</scope>
    <source>
        <strain evidence="1 2">10A9_DIV0425</strain>
    </source>
</reference>
<dbReference type="RefSeq" id="WP_086285022.1">
    <property type="nucleotide sequence ID" value="NZ_NGMO01000003.1"/>
</dbReference>
<dbReference type="SUPFAM" id="SSF52540">
    <property type="entry name" value="P-loop containing nucleoside triphosphate hydrolases"/>
    <property type="match status" value="1"/>
</dbReference>
<gene>
    <name evidence="1" type="ORF">A5844_001954</name>
</gene>
<dbReference type="Gene3D" id="1.10.8.730">
    <property type="match status" value="1"/>
</dbReference>
<organism evidence="1 2">
    <name type="scientific">Candidatus Enterococcus wittei</name>
    <dbReference type="NCBI Taxonomy" id="1987383"/>
    <lineage>
        <taxon>Bacteria</taxon>
        <taxon>Bacillati</taxon>
        <taxon>Bacillota</taxon>
        <taxon>Bacilli</taxon>
        <taxon>Lactobacillales</taxon>
        <taxon>Enterococcaceae</taxon>
        <taxon>Enterococcus</taxon>
    </lineage>
</organism>
<dbReference type="AlphaFoldDB" id="A0A242JY63"/>
<evidence type="ECO:0000313" key="2">
    <source>
        <dbReference type="Proteomes" id="UP000194933"/>
    </source>
</evidence>
<comment type="caution">
    <text evidence="1">The sequence shown here is derived from an EMBL/GenBank/DDBJ whole genome shotgun (WGS) entry which is preliminary data.</text>
</comment>
<proteinExistence type="predicted"/>
<keyword evidence="2" id="KW-1185">Reference proteome</keyword>
<name>A0A242JY63_9ENTE</name>
<evidence type="ECO:0008006" key="3">
    <source>
        <dbReference type="Google" id="ProtNLM"/>
    </source>
</evidence>
<dbReference type="InterPro" id="IPR051162">
    <property type="entry name" value="T4SS_component"/>
</dbReference>
<dbReference type="Proteomes" id="UP000194933">
    <property type="component" value="Unassembled WGS sequence"/>
</dbReference>
<dbReference type="NCBIfam" id="NF045971">
    <property type="entry name" value="conju_CD1110"/>
    <property type="match status" value="1"/>
</dbReference>
<accession>A0A242JY63</accession>
<evidence type="ECO:0000313" key="1">
    <source>
        <dbReference type="EMBL" id="OTP10255.1"/>
    </source>
</evidence>
<protein>
    <recommendedName>
        <fullName evidence="3">TraG P-loop domain-containing protein</fullName>
    </recommendedName>
</protein>
<dbReference type="Gene3D" id="3.40.50.300">
    <property type="entry name" value="P-loop containing nucleotide triphosphate hydrolases"/>
    <property type="match status" value="1"/>
</dbReference>